<dbReference type="InterPro" id="IPR011488">
    <property type="entry name" value="TIF_2_asu"/>
</dbReference>
<name>A0A6C0CKJ1_9ZZZZ</name>
<dbReference type="InterPro" id="IPR024055">
    <property type="entry name" value="TIF2_asu_C"/>
</dbReference>
<dbReference type="SMART" id="SM00316">
    <property type="entry name" value="S1"/>
    <property type="match status" value="1"/>
</dbReference>
<feature type="domain" description="S1 motif" evidence="4">
    <location>
        <begin position="13"/>
        <end position="85"/>
    </location>
</feature>
<dbReference type="Gene3D" id="3.30.70.1130">
    <property type="entry name" value="EIF_2_alpha"/>
    <property type="match status" value="1"/>
</dbReference>
<keyword evidence="3" id="KW-0648">Protein biosynthesis</keyword>
<dbReference type="InterPro" id="IPR044126">
    <property type="entry name" value="S1_IF2_alpha"/>
</dbReference>
<dbReference type="SUPFAM" id="SSF50249">
    <property type="entry name" value="Nucleic acid-binding proteins"/>
    <property type="match status" value="1"/>
</dbReference>
<dbReference type="Gene3D" id="1.10.150.190">
    <property type="entry name" value="Translation initiation factor 2, subunit 1, domain 2"/>
    <property type="match status" value="1"/>
</dbReference>
<dbReference type="Pfam" id="PF00575">
    <property type="entry name" value="S1"/>
    <property type="match status" value="1"/>
</dbReference>
<dbReference type="GO" id="GO:0043022">
    <property type="term" value="F:ribosome binding"/>
    <property type="evidence" value="ECO:0007669"/>
    <property type="project" value="TreeGrafter"/>
</dbReference>
<evidence type="ECO:0000256" key="2">
    <source>
        <dbReference type="ARBA" id="ARBA00022540"/>
    </source>
</evidence>
<dbReference type="PROSITE" id="PS50126">
    <property type="entry name" value="S1"/>
    <property type="match status" value="1"/>
</dbReference>
<sequence length="275" mass="31400">MVYWYKNKLPEEGDLVMVTVRKISDLGVYVTLDEYDSIEGMIPSNELSRRKYRVKVRQIVKEGTKTPLVVINVNPATGCVDMSKKRMTEEDNEECQVWYKKSKTVDGIVKRVSDVCELDPQDVYRDYIWGLYGSPDDSSSEASNDDEDLDSTHAYDILKKEDCVEGWPECVKQTFLQEISKKLNARVQHTLVKEMEIVCNDMNGIQHIKDAFAKADAKYPDVKSAIQKIPAYTATLITYDPQTGCNDLEDYANLVKTNILAHNGHFRVIKEPIVN</sequence>
<reference evidence="5" key="1">
    <citation type="journal article" date="2020" name="Nature">
        <title>Giant virus diversity and host interactions through global metagenomics.</title>
        <authorList>
            <person name="Schulz F."/>
            <person name="Roux S."/>
            <person name="Paez-Espino D."/>
            <person name="Jungbluth S."/>
            <person name="Walsh D.A."/>
            <person name="Denef V.J."/>
            <person name="McMahon K.D."/>
            <person name="Konstantinidis K.T."/>
            <person name="Eloe-Fadrosh E.A."/>
            <person name="Kyrpides N.C."/>
            <person name="Woyke T."/>
        </authorList>
    </citation>
    <scope>NUCLEOTIDE SEQUENCE</scope>
    <source>
        <strain evidence="5">GVMAG-M-3300021343-4</strain>
    </source>
</reference>
<dbReference type="InterPro" id="IPR012340">
    <property type="entry name" value="NA-bd_OB-fold"/>
</dbReference>
<dbReference type="EMBL" id="MN739437">
    <property type="protein sequence ID" value="QHT04727.1"/>
    <property type="molecule type" value="Genomic_DNA"/>
</dbReference>
<dbReference type="InterPro" id="IPR024054">
    <property type="entry name" value="TIF2_asu_middle_sf"/>
</dbReference>
<evidence type="ECO:0000256" key="1">
    <source>
        <dbReference type="ARBA" id="ARBA00007223"/>
    </source>
</evidence>
<evidence type="ECO:0000313" key="5">
    <source>
        <dbReference type="EMBL" id="QHT04727.1"/>
    </source>
</evidence>
<dbReference type="GO" id="GO:0003723">
    <property type="term" value="F:RNA binding"/>
    <property type="evidence" value="ECO:0007669"/>
    <property type="project" value="InterPro"/>
</dbReference>
<dbReference type="Pfam" id="PF07541">
    <property type="entry name" value="EIF_2_alpha"/>
    <property type="match status" value="1"/>
</dbReference>
<dbReference type="PANTHER" id="PTHR10602:SF0">
    <property type="entry name" value="EUKARYOTIC TRANSLATION INITIATION FACTOR 2 SUBUNIT 1"/>
    <property type="match status" value="1"/>
</dbReference>
<dbReference type="InterPro" id="IPR003029">
    <property type="entry name" value="S1_domain"/>
</dbReference>
<dbReference type="Gene3D" id="2.40.50.140">
    <property type="entry name" value="Nucleic acid-binding proteins"/>
    <property type="match status" value="1"/>
</dbReference>
<dbReference type="GO" id="GO:0003743">
    <property type="term" value="F:translation initiation factor activity"/>
    <property type="evidence" value="ECO:0007669"/>
    <property type="project" value="UniProtKB-KW"/>
</dbReference>
<dbReference type="AlphaFoldDB" id="A0A6C0CKJ1"/>
<comment type="similarity">
    <text evidence="1">Belongs to the eIF-2-alpha family.</text>
</comment>
<dbReference type="SUPFAM" id="SSF110993">
    <property type="entry name" value="eIF-2-alpha, C-terminal domain"/>
    <property type="match status" value="1"/>
</dbReference>
<dbReference type="PANTHER" id="PTHR10602">
    <property type="entry name" value="EUKARYOTIC TRANSLATION INITIATION FACTOR 2 SUBUNIT 1"/>
    <property type="match status" value="1"/>
</dbReference>
<proteinExistence type="inferred from homology"/>
<dbReference type="SUPFAM" id="SSF116742">
    <property type="entry name" value="eIF2alpha middle domain-like"/>
    <property type="match status" value="1"/>
</dbReference>
<dbReference type="FunFam" id="2.40.50.140:FF:000015">
    <property type="entry name" value="Eukaryotic translation initiation factor 2 subunit alpha"/>
    <property type="match status" value="1"/>
</dbReference>
<keyword evidence="2" id="KW-0396">Initiation factor</keyword>
<dbReference type="CDD" id="cd04452">
    <property type="entry name" value="S1_IF2_alpha"/>
    <property type="match status" value="1"/>
</dbReference>
<accession>A0A6C0CKJ1</accession>
<evidence type="ECO:0000259" key="4">
    <source>
        <dbReference type="PROSITE" id="PS50126"/>
    </source>
</evidence>
<protein>
    <recommendedName>
        <fullName evidence="4">S1 motif domain-containing protein</fullName>
    </recommendedName>
</protein>
<evidence type="ECO:0000256" key="3">
    <source>
        <dbReference type="ARBA" id="ARBA00022917"/>
    </source>
</evidence>
<organism evidence="5">
    <name type="scientific">viral metagenome</name>
    <dbReference type="NCBI Taxonomy" id="1070528"/>
    <lineage>
        <taxon>unclassified sequences</taxon>
        <taxon>metagenomes</taxon>
        <taxon>organismal metagenomes</taxon>
    </lineage>
</organism>